<organism evidence="2 3">
    <name type="scientific">Cryptococcus neoformans Tu259-1</name>
    <dbReference type="NCBI Taxonomy" id="1230072"/>
    <lineage>
        <taxon>Eukaryota</taxon>
        <taxon>Fungi</taxon>
        <taxon>Dikarya</taxon>
        <taxon>Basidiomycota</taxon>
        <taxon>Agaricomycotina</taxon>
        <taxon>Tremellomycetes</taxon>
        <taxon>Tremellales</taxon>
        <taxon>Cryptococcaceae</taxon>
        <taxon>Cryptococcus</taxon>
        <taxon>Cryptococcus neoformans species complex</taxon>
    </lineage>
</organism>
<feature type="compositionally biased region" description="Basic and acidic residues" evidence="1">
    <location>
        <begin position="429"/>
        <end position="439"/>
    </location>
</feature>
<dbReference type="AlphaFoldDB" id="A0A854QME2"/>
<evidence type="ECO:0000256" key="1">
    <source>
        <dbReference type="SAM" id="MobiDB-lite"/>
    </source>
</evidence>
<name>A0A854QME2_CRYNE</name>
<dbReference type="EMBL" id="AMKT01000010">
    <property type="protein sequence ID" value="OXG29034.1"/>
    <property type="molecule type" value="Genomic_DNA"/>
</dbReference>
<reference evidence="2 3" key="1">
    <citation type="submission" date="2017-06" db="EMBL/GenBank/DDBJ databases">
        <title>Global population genomics of the pathogenic fungus Cryptococcus neoformans var. grubii.</title>
        <authorList>
            <person name="Cuomo C."/>
            <person name="Litvintseva A."/>
            <person name="Chen Y."/>
            <person name="Young S."/>
            <person name="Zeng Q."/>
            <person name="Chapman S."/>
            <person name="Gujja S."/>
            <person name="Saif S."/>
            <person name="Birren B."/>
        </authorList>
    </citation>
    <scope>NUCLEOTIDE SEQUENCE [LARGE SCALE GENOMIC DNA]</scope>
    <source>
        <strain evidence="2 3">Tu259-1</strain>
    </source>
</reference>
<evidence type="ECO:0000313" key="2">
    <source>
        <dbReference type="EMBL" id="OXG29034.1"/>
    </source>
</evidence>
<comment type="caution">
    <text evidence="2">The sequence shown here is derived from an EMBL/GenBank/DDBJ whole genome shotgun (WGS) entry which is preliminary data.</text>
</comment>
<evidence type="ECO:0000313" key="3">
    <source>
        <dbReference type="Proteomes" id="UP000199727"/>
    </source>
</evidence>
<dbReference type="Proteomes" id="UP000199727">
    <property type="component" value="Unassembled WGS sequence"/>
</dbReference>
<accession>A0A854QME2</accession>
<feature type="region of interest" description="Disordered" evidence="1">
    <location>
        <begin position="429"/>
        <end position="472"/>
    </location>
</feature>
<proteinExistence type="predicted"/>
<sequence>MLLRLLPRPTPSTPSPLTILFTLSVPSHPYTSCSLPLPPTLLSHRNLCLQEGIECSNVLLGESSSWIAIIIEDVTFSLPLSNIAVNFTDGTSIAMPITEECAKALDNVIEQVQMSFSTASTSGNPTTSTGVRASGSLNSMASANGLSASSETDKVSRRTPSSLLFSLLSPLISNNPQSASTTASEAAPHVINTSNARMHRRQARSILVDTYRRYVLPILKEELPSAYLPWSVKSESERLLGEFEKVKDDIVGILTKSNVDMFELRRKMIPLTRCQSSSSSSLDEEMSSLSADNETCSSPLTPATSISSTPSCQTPGFEPRSFPTPQAFMTSLPVTHIVPHHLRSSYAALYARLEHLVTRLSQIKKLGLRYEREEGKRRWLDGLERGRLADRAVRRGWSSKQLPREVKETLNATPLKGSKLWKSITADEIKRKESEREVHPAMLEDTPYASYGEEDSDSELESGKEQLPVTSTTKPVFTSYPLIRPAMPSLCKQINNAPSLSATSMPADSGVDGDDPPEVQHVKESFPSAEPTRSPYNSSPSWEGSPMVGKVTSAMGSLLLAGPLIKAKLAISGKDVGEEMQIEGFYGQCGLHV</sequence>
<protein>
    <submittedName>
        <fullName evidence="2">Uncharacterized protein</fullName>
    </submittedName>
</protein>
<feature type="compositionally biased region" description="Polar residues" evidence="1">
    <location>
        <begin position="291"/>
        <end position="314"/>
    </location>
</feature>
<dbReference type="OrthoDB" id="3224257at2759"/>
<feature type="region of interest" description="Disordered" evidence="1">
    <location>
        <begin position="275"/>
        <end position="317"/>
    </location>
</feature>
<gene>
    <name evidence="2" type="ORF">C361_00688</name>
</gene>
<feature type="region of interest" description="Disordered" evidence="1">
    <location>
        <begin position="499"/>
        <end position="545"/>
    </location>
</feature>